<evidence type="ECO:0000256" key="1">
    <source>
        <dbReference type="ARBA" id="ARBA00003362"/>
    </source>
</evidence>
<dbReference type="InterPro" id="IPR038716">
    <property type="entry name" value="P1/P2_N_sf"/>
</dbReference>
<dbReference type="EMBL" id="BTRK01000006">
    <property type="protein sequence ID" value="GMR57326.1"/>
    <property type="molecule type" value="Genomic_DNA"/>
</dbReference>
<sequence>MSTIEEQACVYAALILHADDLPITGDKIATILRAANVTVEPFWPGLFAMALEGVNVANLISSVACSVGDGAPAASAAPSGDAPVAAGSSAMNKGDEDSEDDQDLGFGLFD</sequence>
<evidence type="ECO:0000313" key="9">
    <source>
        <dbReference type="Proteomes" id="UP001328107"/>
    </source>
</evidence>
<dbReference type="CDD" id="cd05831">
    <property type="entry name" value="Ribosomal_P1"/>
    <property type="match status" value="1"/>
</dbReference>
<accession>A0AAN5D6I9</accession>
<keyword evidence="4" id="KW-0687">Ribonucleoprotein</keyword>
<dbReference type="GO" id="GO:0006414">
    <property type="term" value="P:translational elongation"/>
    <property type="evidence" value="ECO:0007669"/>
    <property type="project" value="InterPro"/>
</dbReference>
<dbReference type="FunFam" id="1.10.10.1410:FF:000001">
    <property type="entry name" value="60S acidic ribosomal protein P1"/>
    <property type="match status" value="1"/>
</dbReference>
<comment type="caution">
    <text evidence="8">The sequence shown here is derived from an EMBL/GenBank/DDBJ whole genome shotgun (WGS) entry which is preliminary data.</text>
</comment>
<proteinExistence type="inferred from homology"/>
<dbReference type="Gene3D" id="1.10.10.1410">
    <property type="match status" value="1"/>
</dbReference>
<dbReference type="GO" id="GO:0002181">
    <property type="term" value="P:cytoplasmic translation"/>
    <property type="evidence" value="ECO:0007669"/>
    <property type="project" value="TreeGrafter"/>
</dbReference>
<keyword evidence="3" id="KW-0689">Ribosomal protein</keyword>
<comment type="similarity">
    <text evidence="2">Belongs to the eukaryotic ribosomal protein P1/P2 family.</text>
</comment>
<dbReference type="HAMAP" id="MF_01478">
    <property type="entry name" value="Ribosomal_L12_arch"/>
    <property type="match status" value="1"/>
</dbReference>
<evidence type="ECO:0000256" key="5">
    <source>
        <dbReference type="ARBA" id="ARBA00041116"/>
    </source>
</evidence>
<dbReference type="GO" id="GO:0043021">
    <property type="term" value="F:ribonucleoprotein complex binding"/>
    <property type="evidence" value="ECO:0007669"/>
    <property type="project" value="TreeGrafter"/>
</dbReference>
<dbReference type="GO" id="GO:0022625">
    <property type="term" value="C:cytosolic large ribosomal subunit"/>
    <property type="evidence" value="ECO:0007669"/>
    <property type="project" value="TreeGrafter"/>
</dbReference>
<evidence type="ECO:0000256" key="4">
    <source>
        <dbReference type="ARBA" id="ARBA00023274"/>
    </source>
</evidence>
<evidence type="ECO:0000256" key="7">
    <source>
        <dbReference type="SAM" id="MobiDB-lite"/>
    </source>
</evidence>
<dbReference type="Pfam" id="PF00428">
    <property type="entry name" value="Ribosomal_60s"/>
    <property type="match status" value="1"/>
</dbReference>
<protein>
    <recommendedName>
        <fullName evidence="5">Large ribosomal subunit protein P1</fullName>
    </recommendedName>
    <alternativeName>
        <fullName evidence="6">60S acidic ribosomal protein P1</fullName>
    </alternativeName>
</protein>
<evidence type="ECO:0000256" key="3">
    <source>
        <dbReference type="ARBA" id="ARBA00022980"/>
    </source>
</evidence>
<feature type="compositionally biased region" description="Low complexity" evidence="7">
    <location>
        <begin position="71"/>
        <end position="90"/>
    </location>
</feature>
<organism evidence="8 9">
    <name type="scientific">Pristionchus mayeri</name>
    <dbReference type="NCBI Taxonomy" id="1317129"/>
    <lineage>
        <taxon>Eukaryota</taxon>
        <taxon>Metazoa</taxon>
        <taxon>Ecdysozoa</taxon>
        <taxon>Nematoda</taxon>
        <taxon>Chromadorea</taxon>
        <taxon>Rhabditida</taxon>
        <taxon>Rhabditina</taxon>
        <taxon>Diplogasteromorpha</taxon>
        <taxon>Diplogasteroidea</taxon>
        <taxon>Neodiplogasteridae</taxon>
        <taxon>Pristionchus</taxon>
    </lineage>
</organism>
<feature type="region of interest" description="Disordered" evidence="7">
    <location>
        <begin position="71"/>
        <end position="110"/>
    </location>
</feature>
<evidence type="ECO:0000256" key="6">
    <source>
        <dbReference type="ARBA" id="ARBA00042918"/>
    </source>
</evidence>
<gene>
    <name evidence="8" type="ORF">PMAYCL1PPCAC_27521</name>
</gene>
<dbReference type="AlphaFoldDB" id="A0AAN5D6I9"/>
<evidence type="ECO:0000313" key="8">
    <source>
        <dbReference type="EMBL" id="GMR57326.1"/>
    </source>
</evidence>
<dbReference type="Proteomes" id="UP001328107">
    <property type="component" value="Unassembled WGS sequence"/>
</dbReference>
<keyword evidence="9" id="KW-1185">Reference proteome</keyword>
<dbReference type="PANTHER" id="PTHR45696:SF10">
    <property type="entry name" value="LARGE RIBOSOMAL SUBUNIT PROTEIN P1"/>
    <property type="match status" value="1"/>
</dbReference>
<reference evidence="9" key="1">
    <citation type="submission" date="2022-10" db="EMBL/GenBank/DDBJ databases">
        <title>Genome assembly of Pristionchus species.</title>
        <authorList>
            <person name="Yoshida K."/>
            <person name="Sommer R.J."/>
        </authorList>
    </citation>
    <scope>NUCLEOTIDE SEQUENCE [LARGE SCALE GENOMIC DNA]</scope>
    <source>
        <strain evidence="9">RS5460</strain>
    </source>
</reference>
<comment type="function">
    <text evidence="1">Plays an important role in the elongation step of protein synthesis.</text>
</comment>
<dbReference type="PANTHER" id="PTHR45696">
    <property type="entry name" value="60S ACIDIC RIBOSOMAL PROTEIN P1"/>
    <property type="match status" value="1"/>
</dbReference>
<name>A0AAN5D6I9_9BILA</name>
<dbReference type="GO" id="GO:0003735">
    <property type="term" value="F:structural constituent of ribosome"/>
    <property type="evidence" value="ECO:0007669"/>
    <property type="project" value="InterPro"/>
</dbReference>
<dbReference type="GO" id="GO:0030295">
    <property type="term" value="F:protein kinase activator activity"/>
    <property type="evidence" value="ECO:0007669"/>
    <property type="project" value="TreeGrafter"/>
</dbReference>
<dbReference type="InterPro" id="IPR027534">
    <property type="entry name" value="Ribosomal_P1/P2"/>
</dbReference>
<evidence type="ECO:0000256" key="2">
    <source>
        <dbReference type="ARBA" id="ARBA00005436"/>
    </source>
</evidence>